<name>A0A7J7MLC9_9MAGN</name>
<dbReference type="AlphaFoldDB" id="A0A7J7MLC9"/>
<proteinExistence type="predicted"/>
<evidence type="ECO:0000313" key="2">
    <source>
        <dbReference type="Proteomes" id="UP000541444"/>
    </source>
</evidence>
<protein>
    <submittedName>
        <fullName evidence="1">Uncharacterized protein</fullName>
    </submittedName>
</protein>
<sequence length="113" mass="12644">MTVVRNFSSLIAHQLYYSVSKIRNFFHVGTFGGNERSIPSSGFGNGFLPVKLEVQRASGRSNSKRLFSSSIQSRSDLAPVAEDIPWDLPEPSFKLRRLFESSPTHDPCTLLAR</sequence>
<gene>
    <name evidence="1" type="ORF">GIB67_007130</name>
</gene>
<evidence type="ECO:0000313" key="1">
    <source>
        <dbReference type="EMBL" id="KAF6155693.1"/>
    </source>
</evidence>
<accession>A0A7J7MLC9</accession>
<dbReference type="OrthoDB" id="10071381at2759"/>
<comment type="caution">
    <text evidence="1">The sequence shown here is derived from an EMBL/GenBank/DDBJ whole genome shotgun (WGS) entry which is preliminary data.</text>
</comment>
<keyword evidence="2" id="KW-1185">Reference proteome</keyword>
<reference evidence="1 2" key="1">
    <citation type="journal article" date="2020" name="IScience">
        <title>Genome Sequencing of the Endangered Kingdonia uniflora (Circaeasteraceae, Ranunculales) Reveals Potential Mechanisms of Evolutionary Specialization.</title>
        <authorList>
            <person name="Sun Y."/>
            <person name="Deng T."/>
            <person name="Zhang A."/>
            <person name="Moore M.J."/>
            <person name="Landis J.B."/>
            <person name="Lin N."/>
            <person name="Zhang H."/>
            <person name="Zhang X."/>
            <person name="Huang J."/>
            <person name="Zhang X."/>
            <person name="Sun H."/>
            <person name="Wang H."/>
        </authorList>
    </citation>
    <scope>NUCLEOTIDE SEQUENCE [LARGE SCALE GENOMIC DNA]</scope>
    <source>
        <strain evidence="1">TB1705</strain>
        <tissue evidence="1">Leaf</tissue>
    </source>
</reference>
<dbReference type="EMBL" id="JACGCM010001406">
    <property type="protein sequence ID" value="KAF6155693.1"/>
    <property type="molecule type" value="Genomic_DNA"/>
</dbReference>
<organism evidence="1 2">
    <name type="scientific">Kingdonia uniflora</name>
    <dbReference type="NCBI Taxonomy" id="39325"/>
    <lineage>
        <taxon>Eukaryota</taxon>
        <taxon>Viridiplantae</taxon>
        <taxon>Streptophyta</taxon>
        <taxon>Embryophyta</taxon>
        <taxon>Tracheophyta</taxon>
        <taxon>Spermatophyta</taxon>
        <taxon>Magnoliopsida</taxon>
        <taxon>Ranunculales</taxon>
        <taxon>Circaeasteraceae</taxon>
        <taxon>Kingdonia</taxon>
    </lineage>
</organism>
<dbReference type="Proteomes" id="UP000541444">
    <property type="component" value="Unassembled WGS sequence"/>
</dbReference>